<keyword evidence="2" id="KW-1185">Reference proteome</keyword>
<protein>
    <recommendedName>
        <fullName evidence="3">Excreted virulence factor EspC, type VII ESX diderm</fullName>
    </recommendedName>
</protein>
<evidence type="ECO:0000313" key="1">
    <source>
        <dbReference type="EMBL" id="SDO32325.1"/>
    </source>
</evidence>
<dbReference type="Proteomes" id="UP000199651">
    <property type="component" value="Unassembled WGS sequence"/>
</dbReference>
<dbReference type="EMBL" id="FNJB01000002">
    <property type="protein sequence ID" value="SDO32325.1"/>
    <property type="molecule type" value="Genomic_DNA"/>
</dbReference>
<dbReference type="OrthoDB" id="9963773at2"/>
<reference evidence="2" key="1">
    <citation type="submission" date="2016-10" db="EMBL/GenBank/DDBJ databases">
        <authorList>
            <person name="Varghese N."/>
            <person name="Submissions S."/>
        </authorList>
    </citation>
    <scope>NUCLEOTIDE SEQUENCE [LARGE SCALE GENOMIC DNA]</scope>
    <source>
        <strain evidence="2">IBRC-M 10655</strain>
    </source>
</reference>
<evidence type="ECO:0000313" key="2">
    <source>
        <dbReference type="Proteomes" id="UP000199651"/>
    </source>
</evidence>
<sequence length="141" mass="15013">MRGPNDPDFADSAGALAELIGRQSQIETLLHTDRFSVDPDGARRAAKACRDQVHRIDSALETARGLVRTDNFGQCAVGESLSNKFIAKAGDGPDSLISLLSQARDLLARLGASYDNAAAGYDHTDESAATHFRNLAERTGA</sequence>
<dbReference type="STRING" id="504798.SAMN05421871_108312"/>
<proteinExistence type="predicted"/>
<organism evidence="1 2">
    <name type="scientific">Actinokineospora alba</name>
    <dbReference type="NCBI Taxonomy" id="504798"/>
    <lineage>
        <taxon>Bacteria</taxon>
        <taxon>Bacillati</taxon>
        <taxon>Actinomycetota</taxon>
        <taxon>Actinomycetes</taxon>
        <taxon>Pseudonocardiales</taxon>
        <taxon>Pseudonocardiaceae</taxon>
        <taxon>Actinokineospora</taxon>
    </lineage>
</organism>
<dbReference type="AlphaFoldDB" id="A0A1H0ILV2"/>
<accession>A0A1H0ILV2</accession>
<dbReference type="RefSeq" id="WP_091371227.1">
    <property type="nucleotide sequence ID" value="NZ_FNDV01000008.1"/>
</dbReference>
<name>A0A1H0ILV2_9PSEU</name>
<gene>
    <name evidence="1" type="ORF">SAMN05192558_102613</name>
</gene>
<evidence type="ECO:0008006" key="3">
    <source>
        <dbReference type="Google" id="ProtNLM"/>
    </source>
</evidence>